<protein>
    <submittedName>
        <fullName evidence="1">Uncharacterized protein</fullName>
    </submittedName>
</protein>
<name>A0A9P4QFW5_9PEZI</name>
<reference evidence="1" key="1">
    <citation type="journal article" date="2020" name="Stud. Mycol.">
        <title>101 Dothideomycetes genomes: a test case for predicting lifestyles and emergence of pathogens.</title>
        <authorList>
            <person name="Haridas S."/>
            <person name="Albert R."/>
            <person name="Binder M."/>
            <person name="Bloem J."/>
            <person name="Labutti K."/>
            <person name="Salamov A."/>
            <person name="Andreopoulos B."/>
            <person name="Baker S."/>
            <person name="Barry K."/>
            <person name="Bills G."/>
            <person name="Bluhm B."/>
            <person name="Cannon C."/>
            <person name="Castanera R."/>
            <person name="Culley D."/>
            <person name="Daum C."/>
            <person name="Ezra D."/>
            <person name="Gonzalez J."/>
            <person name="Henrissat B."/>
            <person name="Kuo A."/>
            <person name="Liang C."/>
            <person name="Lipzen A."/>
            <person name="Lutzoni F."/>
            <person name="Magnuson J."/>
            <person name="Mondo S."/>
            <person name="Nolan M."/>
            <person name="Ohm R."/>
            <person name="Pangilinan J."/>
            <person name="Park H.-J."/>
            <person name="Ramirez L."/>
            <person name="Alfaro M."/>
            <person name="Sun H."/>
            <person name="Tritt A."/>
            <person name="Yoshinaga Y."/>
            <person name="Zwiers L.-H."/>
            <person name="Turgeon B."/>
            <person name="Goodwin S."/>
            <person name="Spatafora J."/>
            <person name="Crous P."/>
            <person name="Grigoriev I."/>
        </authorList>
    </citation>
    <scope>NUCLEOTIDE SEQUENCE</scope>
    <source>
        <strain evidence="1">CBS 116435</strain>
    </source>
</reference>
<organism evidence="1 2">
    <name type="scientific">Polychaeton citri CBS 116435</name>
    <dbReference type="NCBI Taxonomy" id="1314669"/>
    <lineage>
        <taxon>Eukaryota</taxon>
        <taxon>Fungi</taxon>
        <taxon>Dikarya</taxon>
        <taxon>Ascomycota</taxon>
        <taxon>Pezizomycotina</taxon>
        <taxon>Dothideomycetes</taxon>
        <taxon>Dothideomycetidae</taxon>
        <taxon>Capnodiales</taxon>
        <taxon>Capnodiaceae</taxon>
        <taxon>Polychaeton</taxon>
    </lineage>
</organism>
<evidence type="ECO:0000313" key="1">
    <source>
        <dbReference type="EMBL" id="KAF2725694.1"/>
    </source>
</evidence>
<accession>A0A9P4QFW5</accession>
<dbReference type="EMBL" id="MU003767">
    <property type="protein sequence ID" value="KAF2725694.1"/>
    <property type="molecule type" value="Genomic_DNA"/>
</dbReference>
<gene>
    <name evidence="1" type="ORF">K431DRAFT_82464</name>
</gene>
<dbReference type="AlphaFoldDB" id="A0A9P4QFW5"/>
<sequence>MKHWRAQFQGYAWHAVARQSPPAVPSDQKPTLALFPLWPSLSCSALLCSALLPISVMRQPVRILVSCFRAGLGSSAVLNLLHLHPMGKVEGVSSITHEIGSVGQIMVVSLRQWAKGLTLRTRANCRHLNLYALPCAVRGFCAYHGAVKAVLARWDQRDRRATM</sequence>
<proteinExistence type="predicted"/>
<evidence type="ECO:0000313" key="2">
    <source>
        <dbReference type="Proteomes" id="UP000799441"/>
    </source>
</evidence>
<comment type="caution">
    <text evidence="1">The sequence shown here is derived from an EMBL/GenBank/DDBJ whole genome shotgun (WGS) entry which is preliminary data.</text>
</comment>
<keyword evidence="2" id="KW-1185">Reference proteome</keyword>
<dbReference type="Proteomes" id="UP000799441">
    <property type="component" value="Unassembled WGS sequence"/>
</dbReference>